<gene>
    <name evidence="3" type="ORF">GCM10010984_17340</name>
    <name evidence="4" type="ORF">SAMN05443634_105181</name>
</gene>
<dbReference type="PROSITE" id="PS50943">
    <property type="entry name" value="HTH_CROC1"/>
    <property type="match status" value="1"/>
</dbReference>
<dbReference type="Gene3D" id="1.10.260.40">
    <property type="entry name" value="lambda repressor-like DNA-binding domains"/>
    <property type="match status" value="1"/>
</dbReference>
<dbReference type="GO" id="GO:0003677">
    <property type="term" value="F:DNA binding"/>
    <property type="evidence" value="ECO:0007669"/>
    <property type="project" value="UniProtKB-KW"/>
</dbReference>
<dbReference type="PANTHER" id="PTHR46558:SF4">
    <property type="entry name" value="DNA-BIDING PHAGE PROTEIN"/>
    <property type="match status" value="1"/>
</dbReference>
<name>A0A1M6XB18_9FLAO</name>
<keyword evidence="1 4" id="KW-0238">DNA-binding</keyword>
<dbReference type="SUPFAM" id="SSF47413">
    <property type="entry name" value="lambda repressor-like DNA-binding domains"/>
    <property type="match status" value="1"/>
</dbReference>
<accession>A0A1M6XB18</accession>
<keyword evidence="6" id="KW-1185">Reference proteome</keyword>
<dbReference type="InterPro" id="IPR010982">
    <property type="entry name" value="Lambda_DNA-bd_dom_sf"/>
</dbReference>
<sequence length="74" mass="8573">MKKVKIEIEVYFISVQIFERRKKLGLTQLELANKLNISRASISNIEKGRHDISLEMLEKLCNLFKCSSTDLLGF</sequence>
<reference evidence="6" key="4">
    <citation type="journal article" date="2019" name="Int. J. Syst. Evol. Microbiol.">
        <title>The Global Catalogue of Microorganisms (GCM) 10K type strain sequencing project: providing services to taxonomists for standard genome sequencing and annotation.</title>
        <authorList>
            <consortium name="The Broad Institute Genomics Platform"/>
            <consortium name="The Broad Institute Genome Sequencing Center for Infectious Disease"/>
            <person name="Wu L."/>
            <person name="Ma J."/>
        </authorList>
    </citation>
    <scope>NUCLEOTIDE SEQUENCE [LARGE SCALE GENOMIC DNA]</scope>
    <source>
        <strain evidence="6">CGMCC 1.12707</strain>
    </source>
</reference>
<feature type="domain" description="HTH cro/C1-type" evidence="2">
    <location>
        <begin position="19"/>
        <end position="71"/>
    </location>
</feature>
<protein>
    <submittedName>
        <fullName evidence="4">DNA-binding transcriptional regulator, XRE-family HTH domain</fullName>
    </submittedName>
</protein>
<proteinExistence type="predicted"/>
<reference evidence="3" key="5">
    <citation type="submission" date="2024-05" db="EMBL/GenBank/DDBJ databases">
        <authorList>
            <person name="Sun Q."/>
            <person name="Zhou Y."/>
        </authorList>
    </citation>
    <scope>NUCLEOTIDE SEQUENCE</scope>
    <source>
        <strain evidence="3">CGMCC 1.12707</strain>
    </source>
</reference>
<dbReference type="STRING" id="1434701.SAMN05443634_105181"/>
<evidence type="ECO:0000313" key="6">
    <source>
        <dbReference type="Proteomes" id="UP000650994"/>
    </source>
</evidence>
<dbReference type="Proteomes" id="UP000184120">
    <property type="component" value="Unassembled WGS sequence"/>
</dbReference>
<dbReference type="EMBL" id="BMFL01000011">
    <property type="protein sequence ID" value="GGF00298.1"/>
    <property type="molecule type" value="Genomic_DNA"/>
</dbReference>
<dbReference type="AlphaFoldDB" id="A0A1M6XB18"/>
<evidence type="ECO:0000259" key="2">
    <source>
        <dbReference type="PROSITE" id="PS50943"/>
    </source>
</evidence>
<reference evidence="3" key="1">
    <citation type="journal article" date="2014" name="Int. J. Syst. Evol. Microbiol.">
        <title>Complete genome of a new Firmicutes species belonging to the dominant human colonic microbiota ('Ruminococcus bicirculans') reveals two chromosomes and a selective capacity to utilize plant glucans.</title>
        <authorList>
            <consortium name="NISC Comparative Sequencing Program"/>
            <person name="Wegmann U."/>
            <person name="Louis P."/>
            <person name="Goesmann A."/>
            <person name="Henrissat B."/>
            <person name="Duncan S.H."/>
            <person name="Flint H.J."/>
        </authorList>
    </citation>
    <scope>NUCLEOTIDE SEQUENCE</scope>
    <source>
        <strain evidence="3">CGMCC 1.12707</strain>
    </source>
</reference>
<evidence type="ECO:0000256" key="1">
    <source>
        <dbReference type="ARBA" id="ARBA00023125"/>
    </source>
</evidence>
<dbReference type="Pfam" id="PF01381">
    <property type="entry name" value="HTH_3"/>
    <property type="match status" value="1"/>
</dbReference>
<dbReference type="PANTHER" id="PTHR46558">
    <property type="entry name" value="TRACRIPTIONAL REGULATORY PROTEIN-RELATED-RELATED"/>
    <property type="match status" value="1"/>
</dbReference>
<organism evidence="4 5">
    <name type="scientific">Chishuiella changwenlii</name>
    <dbReference type="NCBI Taxonomy" id="1434701"/>
    <lineage>
        <taxon>Bacteria</taxon>
        <taxon>Pseudomonadati</taxon>
        <taxon>Bacteroidota</taxon>
        <taxon>Flavobacteriia</taxon>
        <taxon>Flavobacteriales</taxon>
        <taxon>Weeksellaceae</taxon>
        <taxon>Chishuiella</taxon>
    </lineage>
</organism>
<dbReference type="OrthoDB" id="2627663at2"/>
<evidence type="ECO:0000313" key="5">
    <source>
        <dbReference type="Proteomes" id="UP000184120"/>
    </source>
</evidence>
<dbReference type="RefSeq" id="WP_072931226.1">
    <property type="nucleotide sequence ID" value="NZ_BMFL01000011.1"/>
</dbReference>
<dbReference type="CDD" id="cd00093">
    <property type="entry name" value="HTH_XRE"/>
    <property type="match status" value="1"/>
</dbReference>
<evidence type="ECO:0000313" key="4">
    <source>
        <dbReference type="EMBL" id="SHL03069.1"/>
    </source>
</evidence>
<dbReference type="Proteomes" id="UP000650994">
    <property type="component" value="Unassembled WGS sequence"/>
</dbReference>
<reference evidence="4" key="3">
    <citation type="submission" date="2016-11" db="EMBL/GenBank/DDBJ databases">
        <authorList>
            <person name="Jaros S."/>
            <person name="Januszkiewicz K."/>
            <person name="Wedrychowicz H."/>
        </authorList>
    </citation>
    <scope>NUCLEOTIDE SEQUENCE [LARGE SCALE GENOMIC DNA]</scope>
    <source>
        <strain evidence="4">DSM 27989</strain>
    </source>
</reference>
<reference evidence="5" key="2">
    <citation type="submission" date="2016-11" db="EMBL/GenBank/DDBJ databases">
        <authorList>
            <person name="Varghese N."/>
            <person name="Submissions S."/>
        </authorList>
    </citation>
    <scope>NUCLEOTIDE SEQUENCE [LARGE SCALE GENOMIC DNA]</scope>
    <source>
        <strain evidence="5">DSM 27989</strain>
    </source>
</reference>
<dbReference type="SMART" id="SM00530">
    <property type="entry name" value="HTH_XRE"/>
    <property type="match status" value="1"/>
</dbReference>
<evidence type="ECO:0000313" key="3">
    <source>
        <dbReference type="EMBL" id="GGF00298.1"/>
    </source>
</evidence>
<dbReference type="EMBL" id="FRBH01000005">
    <property type="protein sequence ID" value="SHL03069.1"/>
    <property type="molecule type" value="Genomic_DNA"/>
</dbReference>
<dbReference type="InterPro" id="IPR001387">
    <property type="entry name" value="Cro/C1-type_HTH"/>
</dbReference>